<organism evidence="1 2">
    <name type="scientific">Bradyrhizobium diazoefficiens SEMIA 5080</name>
    <dbReference type="NCBI Taxonomy" id="754504"/>
    <lineage>
        <taxon>Bacteria</taxon>
        <taxon>Pseudomonadati</taxon>
        <taxon>Pseudomonadota</taxon>
        <taxon>Alphaproteobacteria</taxon>
        <taxon>Hyphomicrobiales</taxon>
        <taxon>Nitrobacteraceae</taxon>
        <taxon>Bradyrhizobium</taxon>
    </lineage>
</organism>
<dbReference type="EMBL" id="ADOU02000004">
    <property type="protein sequence ID" value="KGJ68399.1"/>
    <property type="molecule type" value="Genomic_DNA"/>
</dbReference>
<accession>A0A837CGL3</accession>
<evidence type="ECO:0000313" key="2">
    <source>
        <dbReference type="Proteomes" id="UP000024900"/>
    </source>
</evidence>
<name>A0A837CGL3_9BRAD</name>
<proteinExistence type="predicted"/>
<evidence type="ECO:0000313" key="1">
    <source>
        <dbReference type="EMBL" id="KGJ68399.1"/>
    </source>
</evidence>
<dbReference type="AlphaFoldDB" id="A0A837CGL3"/>
<sequence>MIVIDEDQYTPAVYYGGSHTFSKEQIGTRYLMLALRTLVDPSDPKDIEQAHALQDAVAVSQRSSGKFDIPDWDPVSHKKVKDALLVLASTLPDSDRGSVAATGKFPIAYRLCRAGTIWCASIARDPTS</sequence>
<dbReference type="SUPFAM" id="SSF160935">
    <property type="entry name" value="VPA0735-like"/>
    <property type="match status" value="1"/>
</dbReference>
<reference evidence="1 2" key="1">
    <citation type="journal article" date="2014" name="BMC Genomics">
        <title>Comparative genomics of Bradyrhizobium japonicum CPAC 15 and Bradyrhizobium diazoefficiens CPAC 7: elite model strains for understanding symbiotic performance with soybean.</title>
        <authorList>
            <person name="Siqueira A.F."/>
            <person name="Ormeno-Orrillo E."/>
            <person name="Souza R.C."/>
            <person name="Rodrigues E.P."/>
            <person name="Almeida L.G."/>
            <person name="Barcellos F.G."/>
            <person name="Batista J.S."/>
            <person name="Nakatami A.S."/>
            <person name="Martinez-Romero E."/>
            <person name="Vasconcelos A.T."/>
            <person name="Hungria M."/>
        </authorList>
    </citation>
    <scope>NUCLEOTIDE SEQUENCE [LARGE SCALE GENOMIC DNA]</scope>
    <source>
        <strain evidence="1 2">SEMIA 5080</strain>
    </source>
</reference>
<comment type="caution">
    <text evidence="1">The sequence shown here is derived from an EMBL/GenBank/DDBJ whole genome shotgun (WGS) entry which is preliminary data.</text>
</comment>
<protein>
    <submittedName>
        <fullName evidence="1">Uncharacterized protein</fullName>
    </submittedName>
</protein>
<dbReference type="Proteomes" id="UP000024900">
    <property type="component" value="Unassembled WGS sequence"/>
</dbReference>
<gene>
    <name evidence="1" type="ORF">BJA5080_00702</name>
</gene>